<dbReference type="EMBL" id="CAADFU010000144">
    <property type="protein sequence ID" value="VFK48842.1"/>
    <property type="molecule type" value="Genomic_DNA"/>
</dbReference>
<gene>
    <name evidence="3" type="ORF">BECKSD772D_GA0070982_11186</name>
    <name evidence="2" type="ORF">BECKSD772E_GA0070983_11445</name>
    <name evidence="1" type="ORF">BECKSD772F_GA0070984_11015</name>
</gene>
<dbReference type="EMBL" id="CAADHB010000118">
    <property type="protein sequence ID" value="VFK80474.1"/>
    <property type="molecule type" value="Genomic_DNA"/>
</dbReference>
<dbReference type="AlphaFoldDB" id="A0A450Z506"/>
<organism evidence="2">
    <name type="scientific">Candidatus Kentrum sp. SD</name>
    <dbReference type="NCBI Taxonomy" id="2126332"/>
    <lineage>
        <taxon>Bacteria</taxon>
        <taxon>Pseudomonadati</taxon>
        <taxon>Pseudomonadota</taxon>
        <taxon>Gammaproteobacteria</taxon>
        <taxon>Candidatus Kentrum</taxon>
    </lineage>
</organism>
<protein>
    <submittedName>
        <fullName evidence="2">Uncharacterized protein</fullName>
    </submittedName>
</protein>
<evidence type="ECO:0000313" key="2">
    <source>
        <dbReference type="EMBL" id="VFK48842.1"/>
    </source>
</evidence>
<evidence type="ECO:0000313" key="1">
    <source>
        <dbReference type="EMBL" id="VFK41728.1"/>
    </source>
</evidence>
<evidence type="ECO:0000313" key="3">
    <source>
        <dbReference type="EMBL" id="VFK80474.1"/>
    </source>
</evidence>
<reference evidence="2" key="1">
    <citation type="submission" date="2019-02" db="EMBL/GenBank/DDBJ databases">
        <authorList>
            <person name="Gruber-Vodicka R. H."/>
            <person name="Seah K. B. B."/>
        </authorList>
    </citation>
    <scope>NUCLEOTIDE SEQUENCE</scope>
    <source>
        <strain evidence="3">BECK_S127</strain>
        <strain evidence="2">BECK_S1320</strain>
        <strain evidence="1">BECK_S1321</strain>
    </source>
</reference>
<dbReference type="EMBL" id="CAADFR010000101">
    <property type="protein sequence ID" value="VFK41728.1"/>
    <property type="molecule type" value="Genomic_DNA"/>
</dbReference>
<name>A0A450Z506_9GAMM</name>
<accession>A0A450Z506</accession>
<sequence>MAAPFKTKLTMPAAHTAPKLLLGSERICLPTQARGKKRSILSGYARLNPTYPTQPDLPGYGYWEGPRLLNPNLLGLDGPARVGPSGKGVVAIMLKTRNKIHPDLDLMVPRRDAGGVAEYRRRVDIIVA</sequence>
<proteinExistence type="predicted"/>